<keyword evidence="2" id="KW-1185">Reference proteome</keyword>
<proteinExistence type="predicted"/>
<accession>A0A0B8NRP4</accession>
<dbReference type="EMBL" id="BBRZ01000033">
    <property type="protein sequence ID" value="GAM56621.1"/>
    <property type="molecule type" value="Genomic_DNA"/>
</dbReference>
<organism evidence="1 2">
    <name type="scientific">Vibrio ishigakensis</name>
    <dbReference type="NCBI Taxonomy" id="1481914"/>
    <lineage>
        <taxon>Bacteria</taxon>
        <taxon>Pseudomonadati</taxon>
        <taxon>Pseudomonadota</taxon>
        <taxon>Gammaproteobacteria</taxon>
        <taxon>Vibrionales</taxon>
        <taxon>Vibrionaceae</taxon>
        <taxon>Vibrio</taxon>
    </lineage>
</organism>
<name>A0A0B8NRP4_9VIBR</name>
<dbReference type="AlphaFoldDB" id="A0A0B8NRP4"/>
<reference evidence="1 2" key="1">
    <citation type="submission" date="2015-01" db="EMBL/GenBank/DDBJ databases">
        <title>Vibrio sp. C1 JCM 19231 whole genome shotgun sequence.</title>
        <authorList>
            <person name="Sawabe T."/>
            <person name="Meirelles P."/>
            <person name="Feng G."/>
            <person name="Sayaka M."/>
            <person name="Hattori M."/>
            <person name="Ohkuma M."/>
        </authorList>
    </citation>
    <scope>NUCLEOTIDE SEQUENCE [LARGE SCALE GENOMIC DNA]</scope>
    <source>
        <strain evidence="2">JCM 19231</strain>
    </source>
</reference>
<comment type="caution">
    <text evidence="1">The sequence shown here is derived from an EMBL/GenBank/DDBJ whole genome shotgun (WGS) entry which is preliminary data.</text>
</comment>
<gene>
    <name evidence="1" type="ORF">JCM19231_5200</name>
</gene>
<evidence type="ECO:0000313" key="2">
    <source>
        <dbReference type="Proteomes" id="UP000031671"/>
    </source>
</evidence>
<protein>
    <submittedName>
        <fullName evidence="1">Uncharacterized protein</fullName>
    </submittedName>
</protein>
<sequence length="238" mass="26803">MKGAYTRIIDSENHNNSNVGSLILRSTETDGYKGTEVSILRYNNFTFDTFENTGRGSSTGNPHAWALPKKQNLDKMLQLSFISDLESEDTVTDIFLVSGTQQQSGTETNAYGEIMPNGYERFSPSRIDYGKELDTYIDDVIGDLFSLSFIVPEGVDINSVEPARYDDINKVWVSEAYTDGYTNSPYSNNFLEAGKPLPSDIDHLNDVERYRIHGQDTASRMIWFLANKDGKYALVKKN</sequence>
<evidence type="ECO:0000313" key="1">
    <source>
        <dbReference type="EMBL" id="GAM56621.1"/>
    </source>
</evidence>
<reference evidence="1 2" key="2">
    <citation type="submission" date="2015-01" db="EMBL/GenBank/DDBJ databases">
        <authorList>
            <consortium name="NBRP consortium"/>
            <person name="Sawabe T."/>
            <person name="Meirelles P."/>
            <person name="Feng G."/>
            <person name="Sayaka M."/>
            <person name="Hattori M."/>
            <person name="Ohkuma M."/>
        </authorList>
    </citation>
    <scope>NUCLEOTIDE SEQUENCE [LARGE SCALE GENOMIC DNA]</scope>
    <source>
        <strain evidence="2">JCM 19231</strain>
    </source>
</reference>
<dbReference type="RefSeq" id="WP_261835220.1">
    <property type="nucleotide sequence ID" value="NZ_AP024881.1"/>
</dbReference>
<dbReference type="Proteomes" id="UP000031671">
    <property type="component" value="Unassembled WGS sequence"/>
</dbReference>